<keyword evidence="7" id="KW-1185">Reference proteome</keyword>
<dbReference type="PANTHER" id="PTHR31302:SF31">
    <property type="entry name" value="PHOSPHODIESTERASE YAEI"/>
    <property type="match status" value="1"/>
</dbReference>
<organism evidence="6 7">
    <name type="scientific">Actinocatenispora thailandica</name>
    <dbReference type="NCBI Taxonomy" id="227318"/>
    <lineage>
        <taxon>Bacteria</taxon>
        <taxon>Bacillati</taxon>
        <taxon>Actinomycetota</taxon>
        <taxon>Actinomycetes</taxon>
        <taxon>Micromonosporales</taxon>
        <taxon>Micromonosporaceae</taxon>
        <taxon>Actinocatenispora</taxon>
    </lineage>
</organism>
<dbReference type="SUPFAM" id="SSF56300">
    <property type="entry name" value="Metallo-dependent phosphatases"/>
    <property type="match status" value="1"/>
</dbReference>
<feature type="region of interest" description="Disordered" evidence="3">
    <location>
        <begin position="513"/>
        <end position="551"/>
    </location>
</feature>
<evidence type="ECO:0000256" key="2">
    <source>
        <dbReference type="ARBA" id="ARBA00022801"/>
    </source>
</evidence>
<evidence type="ECO:0000256" key="4">
    <source>
        <dbReference type="SAM" id="Phobius"/>
    </source>
</evidence>
<evidence type="ECO:0000313" key="6">
    <source>
        <dbReference type="EMBL" id="BCJ34681.1"/>
    </source>
</evidence>
<dbReference type="EMBL" id="AP023355">
    <property type="protein sequence ID" value="BCJ34681.1"/>
    <property type="molecule type" value="Genomic_DNA"/>
</dbReference>
<dbReference type="Gene3D" id="3.60.21.10">
    <property type="match status" value="1"/>
</dbReference>
<evidence type="ECO:0000259" key="5">
    <source>
        <dbReference type="Pfam" id="PF00149"/>
    </source>
</evidence>
<feature type="compositionally biased region" description="Basic and acidic residues" evidence="3">
    <location>
        <begin position="394"/>
        <end position="404"/>
    </location>
</feature>
<dbReference type="InterPro" id="IPR029052">
    <property type="entry name" value="Metallo-depent_PP-like"/>
</dbReference>
<dbReference type="AlphaFoldDB" id="A0A7R7DNC9"/>
<dbReference type="GO" id="GO:0009245">
    <property type="term" value="P:lipid A biosynthetic process"/>
    <property type="evidence" value="ECO:0007669"/>
    <property type="project" value="TreeGrafter"/>
</dbReference>
<accession>A0A7R7DNC9</accession>
<dbReference type="Proteomes" id="UP000611640">
    <property type="component" value="Chromosome"/>
</dbReference>
<feature type="transmembrane region" description="Helical" evidence="4">
    <location>
        <begin position="192"/>
        <end position="211"/>
    </location>
</feature>
<feature type="transmembrane region" description="Helical" evidence="4">
    <location>
        <begin position="165"/>
        <end position="185"/>
    </location>
</feature>
<keyword evidence="1" id="KW-0479">Metal-binding</keyword>
<keyword evidence="4" id="KW-0472">Membrane</keyword>
<feature type="domain" description="Calcineurin-like phosphoesterase" evidence="5">
    <location>
        <begin position="279"/>
        <end position="452"/>
    </location>
</feature>
<feature type="compositionally biased region" description="Low complexity" evidence="3">
    <location>
        <begin position="527"/>
        <end position="551"/>
    </location>
</feature>
<sequence length="551" mass="57700">MGAGRAADPTELFSVTSDQERTSTPAAGVVEAVRPVARGLRTGAGRVRAALTSRPGRVTCRYLLMLVVTLIGMAGGLLLGGQRSAAVGPFQAHLAITPSLVGDTQVQIPPLGSLSLDSHDGPLHLTINLGSLDRKRAEALVSDPNGIAAASQHAIGDLKHGIEMLAIQAGASALLGGLLLNALVFRRWRRTAIAAGMSVLLLAGAGAWTAASFRPQSIEEPRYDGLLTMAPAVVGDARSIVTNYGQYSKELQRLVDNVAKLYGTVSNLPVYEPSEGTTRVLHISDMHLNPAAWGVVETVVKQYNIDLVVDTGDMVDWGSKQEDAYISNIKNIRVPYVYVRGNHDSAATAAAVHKQGAIVLENQVRAVDGITFAGIGDPRFTPDKETEPANPNDPEPKDVTVEDSGKQLAGTIQGYDKDHVAAPVNVALVHDPGAAPPLAGNVPLVLAGHLHHRENRDLGSGTQLMVEGSTGAAGLRGLEPKTPTPMELSVLYFDSQHALKAYDEISVGGTGRSEVTLQRHIVGDGAPGESPSPSGSGSGSRSGSSSPTPRR</sequence>
<evidence type="ECO:0000313" key="7">
    <source>
        <dbReference type="Proteomes" id="UP000611640"/>
    </source>
</evidence>
<name>A0A7R7DNC9_9ACTN</name>
<protein>
    <submittedName>
        <fullName evidence="6">Membrane protein</fullName>
    </submittedName>
</protein>
<dbReference type="GO" id="GO:0008758">
    <property type="term" value="F:UDP-2,3-diacylglucosamine hydrolase activity"/>
    <property type="evidence" value="ECO:0007669"/>
    <property type="project" value="TreeGrafter"/>
</dbReference>
<gene>
    <name evidence="6" type="ORF">Athai_21840</name>
</gene>
<feature type="transmembrane region" description="Helical" evidence="4">
    <location>
        <begin position="62"/>
        <end position="80"/>
    </location>
</feature>
<dbReference type="PANTHER" id="PTHR31302">
    <property type="entry name" value="TRANSMEMBRANE PROTEIN WITH METALLOPHOSPHOESTERASE DOMAIN-RELATED"/>
    <property type="match status" value="1"/>
</dbReference>
<keyword evidence="4" id="KW-0812">Transmembrane</keyword>
<proteinExistence type="predicted"/>
<reference evidence="6 7" key="1">
    <citation type="submission" date="2020-08" db="EMBL/GenBank/DDBJ databases">
        <title>Whole genome shotgun sequence of Actinocatenispora thailandica NBRC 105041.</title>
        <authorList>
            <person name="Komaki H."/>
            <person name="Tamura T."/>
        </authorList>
    </citation>
    <scope>NUCLEOTIDE SEQUENCE [LARGE SCALE GENOMIC DNA]</scope>
    <source>
        <strain evidence="6 7">NBRC 105041</strain>
    </source>
</reference>
<feature type="region of interest" description="Disordered" evidence="3">
    <location>
        <begin position="376"/>
        <end position="404"/>
    </location>
</feature>
<dbReference type="InterPro" id="IPR051158">
    <property type="entry name" value="Metallophosphoesterase_sf"/>
</dbReference>
<evidence type="ECO:0000256" key="3">
    <source>
        <dbReference type="SAM" id="MobiDB-lite"/>
    </source>
</evidence>
<dbReference type="KEGG" id="atl:Athai_21840"/>
<dbReference type="InterPro" id="IPR004843">
    <property type="entry name" value="Calcineurin-like_PHP"/>
</dbReference>
<evidence type="ECO:0000256" key="1">
    <source>
        <dbReference type="ARBA" id="ARBA00022723"/>
    </source>
</evidence>
<dbReference type="GO" id="GO:0016020">
    <property type="term" value="C:membrane"/>
    <property type="evidence" value="ECO:0007669"/>
    <property type="project" value="GOC"/>
</dbReference>
<keyword evidence="4" id="KW-1133">Transmembrane helix</keyword>
<keyword evidence="2" id="KW-0378">Hydrolase</keyword>
<dbReference type="Pfam" id="PF00149">
    <property type="entry name" value="Metallophos"/>
    <property type="match status" value="1"/>
</dbReference>
<dbReference type="GO" id="GO:0046872">
    <property type="term" value="F:metal ion binding"/>
    <property type="evidence" value="ECO:0007669"/>
    <property type="project" value="UniProtKB-KW"/>
</dbReference>